<dbReference type="Proteomes" id="UP000216444">
    <property type="component" value="Unassembled WGS sequence"/>
</dbReference>
<dbReference type="InterPro" id="IPR017853">
    <property type="entry name" value="GH"/>
</dbReference>
<dbReference type="SUPFAM" id="SSF51445">
    <property type="entry name" value="(Trans)glycosidases"/>
    <property type="match status" value="1"/>
</dbReference>
<dbReference type="Gene3D" id="3.20.20.80">
    <property type="entry name" value="Glycosidases"/>
    <property type="match status" value="1"/>
</dbReference>
<dbReference type="EMBL" id="MWWV01000003">
    <property type="protein sequence ID" value="OZG58843.1"/>
    <property type="molecule type" value="Genomic_DNA"/>
</dbReference>
<protein>
    <submittedName>
        <fullName evidence="2">Peptidoglycan-binding protein</fullName>
    </submittedName>
</protein>
<evidence type="ECO:0000259" key="1">
    <source>
        <dbReference type="Pfam" id="PF08924"/>
    </source>
</evidence>
<comment type="caution">
    <text evidence="2">The sequence shown here is derived from an EMBL/GenBank/DDBJ whole genome shotgun (WGS) entry which is preliminary data.</text>
</comment>
<evidence type="ECO:0000313" key="2">
    <source>
        <dbReference type="EMBL" id="OZG58843.1"/>
    </source>
</evidence>
<reference evidence="2 3" key="1">
    <citation type="journal article" date="2017" name="BMC Genomics">
        <title>Comparative genomic and phylogenomic analyses of the Bifidobacteriaceae family.</title>
        <authorList>
            <person name="Lugli G.A."/>
            <person name="Milani C."/>
            <person name="Turroni F."/>
            <person name="Duranti S."/>
            <person name="Mancabelli L."/>
            <person name="Mangifesta M."/>
            <person name="Ferrario C."/>
            <person name="Modesto M."/>
            <person name="Mattarelli P."/>
            <person name="Jiri K."/>
            <person name="van Sinderen D."/>
            <person name="Ventura M."/>
        </authorList>
    </citation>
    <scope>NUCLEOTIDE SEQUENCE [LARGE SCALE GENOMIC DNA]</scope>
    <source>
        <strain evidence="2 3">DSM 100201</strain>
    </source>
</reference>
<dbReference type="RefSeq" id="WP_094662448.1">
    <property type="nucleotide sequence ID" value="NZ_MWWV01000003.1"/>
</dbReference>
<organism evidence="2 3">
    <name type="scientific">Bifidobacterium tissieri</name>
    <dbReference type="NCBI Taxonomy" id="1630162"/>
    <lineage>
        <taxon>Bacteria</taxon>
        <taxon>Bacillati</taxon>
        <taxon>Actinomycetota</taxon>
        <taxon>Actinomycetes</taxon>
        <taxon>Bifidobacteriales</taxon>
        <taxon>Bifidobacteriaceae</taxon>
        <taxon>Bifidobacterium</taxon>
    </lineage>
</organism>
<dbReference type="AlphaFoldDB" id="A0A261FIM5"/>
<feature type="domain" description="Rv2525c-like glycoside hydrolase-like" evidence="1">
    <location>
        <begin position="320"/>
        <end position="491"/>
    </location>
</feature>
<dbReference type="CDD" id="cd06418">
    <property type="entry name" value="GH25_BacA-like"/>
    <property type="match status" value="1"/>
</dbReference>
<dbReference type="Pfam" id="PF08924">
    <property type="entry name" value="Rv2525c_GlyHyd-like"/>
    <property type="match status" value="1"/>
</dbReference>
<dbReference type="InterPro" id="IPR015020">
    <property type="entry name" value="Rv2525c-like_Glyco_Hydro-like"/>
</dbReference>
<name>A0A261FIM5_9BIFI</name>
<sequence>MSDPMVLKTQHWLNNTYGGDSRYNRIIEDGNTGWNTINALIRALQIELGLSSTADNFGDETKKAYSKAPLQMTTGETNNKFAILQGALWCKGYNPGHAGTDDAIDNRFDAPVAAAVKELKSDAGLINPNSIVTTNFMKALLSMDQFKLLSSYGGKPAIRSYQQKINQRYEDYTGIIPCDGVYTRSTNHAAILALQAMEGMPLSKANGYVGNQTKLHCPNLPYAGAQTNYTGRAYTPSEIASFTELLNFYLYVNGYGDGNLALSLSPANIMAFQKHCALPQTGKADLSTWLSLLVSYGDQTREAHACDTRFEITARNLMILKMNHYQNVGRYIIGGDFKELRTGEPEKIIAGGLHFFPIYQDVGRDASAFTSTRGASDAASAMTAASKHSIPQGSVIYFAVDYDALDTDVTRNILPYFRAVKNNLTGYRVGIYGARNVCQRVIDQGYAQQCFVSDMSSGFSGNMGYRLPDNWAYDQIANLHVSYDGKELEIDKVVSSGLDVGVKDTVRSQDYIAPDPLTSTDPWECCINTYEDRIPIHSEPNLQSAVIGFIPTNSFYYRNGNMAGRPPYENLSNTPDNTHEVRFLNGLGNVSTGYYCGSTTIGSTILEPWYNAQKPFIALNSTGSTLEDADTRTEVIYGNRMRVFTLQRNLDWGTGWEDNAGRHTWRQGVLPVGTKVAIPAKRNDESDMRMWRNYLPVVYWGDASGWATFPTNESFSPKADTILIDAGLQYGDSPSTRALW</sequence>
<accession>A0A261FIM5</accession>
<proteinExistence type="predicted"/>
<gene>
    <name evidence="2" type="ORF">BTIS_0564</name>
</gene>
<keyword evidence="3" id="KW-1185">Reference proteome</keyword>
<evidence type="ECO:0000313" key="3">
    <source>
        <dbReference type="Proteomes" id="UP000216444"/>
    </source>
</evidence>